<accession>A0ABS5BIZ1</accession>
<proteinExistence type="predicted"/>
<comment type="caution">
    <text evidence="2">The sequence shown here is derived from an EMBL/GenBank/DDBJ whole genome shotgun (WGS) entry which is preliminary data.</text>
</comment>
<dbReference type="EMBL" id="VBRA02000010">
    <property type="protein sequence ID" value="MBP3059542.1"/>
    <property type="molecule type" value="Genomic_DNA"/>
</dbReference>
<evidence type="ECO:0000313" key="2">
    <source>
        <dbReference type="EMBL" id="MBP3059542.1"/>
    </source>
</evidence>
<evidence type="ECO:0000256" key="1">
    <source>
        <dbReference type="SAM" id="Phobius"/>
    </source>
</evidence>
<feature type="transmembrane region" description="Helical" evidence="1">
    <location>
        <begin position="20"/>
        <end position="42"/>
    </location>
</feature>
<keyword evidence="1" id="KW-0472">Membrane</keyword>
<dbReference type="RefSeq" id="WP_138107884.1">
    <property type="nucleotide sequence ID" value="NZ_VBRA02000010.1"/>
</dbReference>
<reference evidence="2" key="1">
    <citation type="submission" date="2019-10" db="EMBL/GenBank/DDBJ databases">
        <title>Whole Genome Sequencing and Characterization of Texas Phoenix Palm Decline Phytoplasma Belongs to Lethal Yellowing (16SrIV) Group.</title>
        <authorList>
            <person name="Bao M."/>
        </authorList>
    </citation>
    <scope>NUCLEOTIDE SEQUENCE [LARGE SCALE GENOMIC DNA]</scope>
    <source>
        <strain evidence="2">ACPD</strain>
    </source>
</reference>
<name>A0ABS5BIZ1_9MOLU</name>
<organism evidence="2 3">
    <name type="scientific">Texas Phoenix palm phytoplasma</name>
    <dbReference type="NCBI Taxonomy" id="176709"/>
    <lineage>
        <taxon>Bacteria</taxon>
        <taxon>Bacillati</taxon>
        <taxon>Mycoplasmatota</taxon>
        <taxon>Mollicutes</taxon>
        <taxon>Acholeplasmatales</taxon>
        <taxon>Acholeplasmataceae</taxon>
        <taxon>Candidatus Phytoplasma</taxon>
        <taxon>16SrIV (Coconut lethal yellows group)</taxon>
    </lineage>
</organism>
<protein>
    <submittedName>
        <fullName evidence="2">Uncharacterized protein</fullName>
    </submittedName>
</protein>
<keyword evidence="3" id="KW-1185">Reference proteome</keyword>
<keyword evidence="1" id="KW-1133">Transmembrane helix</keyword>
<gene>
    <name evidence="2" type="ORF">FEF22_001980</name>
</gene>
<dbReference type="Proteomes" id="UP001192346">
    <property type="component" value="Unassembled WGS sequence"/>
</dbReference>
<sequence length="273" mass="33011">MDSVEVQTILNSYPILTKSIVSALIFMLICFSGPIIIIFLTLIKKTIELIYRIFIFNLSYIFPHINNEKEKVDNELNIDKNNMQKDNNFSNDKNNQNLTLIEMKILELENKEYKNQFHQHNLFKLELNQHKIENKLELNEQKYYFETKRLENQITSLEKELDKVKQTKKYENYFCENENNKFMNKNKDNEFFQEKIDFDFIDEALKKQIPGSLKKIFDRIENLENIQLFILNNIMNVDSYYDSNKHALYIRPKDFIFVKNFLIDKQREQKKLN</sequence>
<evidence type="ECO:0000313" key="3">
    <source>
        <dbReference type="Proteomes" id="UP001192346"/>
    </source>
</evidence>
<keyword evidence="1" id="KW-0812">Transmembrane</keyword>